<feature type="transmembrane region" description="Helical" evidence="10">
    <location>
        <begin position="176"/>
        <end position="196"/>
    </location>
</feature>
<evidence type="ECO:0000256" key="3">
    <source>
        <dbReference type="ARBA" id="ARBA00022475"/>
    </source>
</evidence>
<reference evidence="13 14" key="1">
    <citation type="submission" date="2019-03" db="EMBL/GenBank/DDBJ databases">
        <title>Genomic Encyclopedia of Type Strains, Phase IV (KMG-IV): sequencing the most valuable type-strain genomes for metagenomic binning, comparative biology and taxonomic classification.</title>
        <authorList>
            <person name="Goeker M."/>
        </authorList>
    </citation>
    <scope>NUCLEOTIDE SEQUENCE [LARGE SCALE GENOMIC DNA]</scope>
    <source>
        <strain evidence="13 14">DSM 103792</strain>
    </source>
</reference>
<evidence type="ECO:0000259" key="11">
    <source>
        <dbReference type="Pfam" id="PF01578"/>
    </source>
</evidence>
<feature type="transmembrane region" description="Helical" evidence="10">
    <location>
        <begin position="45"/>
        <end position="62"/>
    </location>
</feature>
<keyword evidence="4" id="KW-0997">Cell inner membrane</keyword>
<evidence type="ECO:0000256" key="10">
    <source>
        <dbReference type="SAM" id="Phobius"/>
    </source>
</evidence>
<dbReference type="Proteomes" id="UP000295375">
    <property type="component" value="Unassembled WGS sequence"/>
</dbReference>
<organism evidence="13 14">
    <name type="scientific">Permianibacter aggregans</name>
    <dbReference type="NCBI Taxonomy" id="1510150"/>
    <lineage>
        <taxon>Bacteria</taxon>
        <taxon>Pseudomonadati</taxon>
        <taxon>Pseudomonadota</taxon>
        <taxon>Gammaproteobacteria</taxon>
        <taxon>Pseudomonadales</taxon>
        <taxon>Pseudomonadaceae</taxon>
        <taxon>Permianibacter</taxon>
    </lineage>
</organism>
<comment type="subcellular location">
    <subcellularLocation>
        <location evidence="1">Cell inner membrane</location>
        <topology evidence="1">Multi-pass membrane protein</topology>
    </subcellularLocation>
</comment>
<dbReference type="NCBIfam" id="TIGR00353">
    <property type="entry name" value="nrfE"/>
    <property type="match status" value="1"/>
</dbReference>
<dbReference type="GO" id="GO:0015232">
    <property type="term" value="F:heme transmembrane transporter activity"/>
    <property type="evidence" value="ECO:0007669"/>
    <property type="project" value="InterPro"/>
</dbReference>
<feature type="transmembrane region" description="Helical" evidence="10">
    <location>
        <begin position="82"/>
        <end position="109"/>
    </location>
</feature>
<evidence type="ECO:0000256" key="8">
    <source>
        <dbReference type="ARBA" id="ARBA00023136"/>
    </source>
</evidence>
<evidence type="ECO:0000313" key="13">
    <source>
        <dbReference type="EMBL" id="TDQ51187.1"/>
    </source>
</evidence>
<protein>
    <submittedName>
        <fullName evidence="13">Cytochrome c-type biogenesis protein CcmF</fullName>
    </submittedName>
</protein>
<evidence type="ECO:0000256" key="5">
    <source>
        <dbReference type="ARBA" id="ARBA00022692"/>
    </source>
</evidence>
<keyword evidence="3" id="KW-1003">Cell membrane</keyword>
<dbReference type="OrthoDB" id="9761451at2"/>
<feature type="domain" description="Cytochrome c assembly protein" evidence="11">
    <location>
        <begin position="89"/>
        <end position="296"/>
    </location>
</feature>
<dbReference type="PANTHER" id="PTHR43653:SF1">
    <property type="entry name" value="CYTOCHROME C-TYPE BIOGENESIS PROTEIN CCMF"/>
    <property type="match status" value="1"/>
</dbReference>
<feature type="transmembrane region" description="Helical" evidence="10">
    <location>
        <begin position="490"/>
        <end position="513"/>
    </location>
</feature>
<dbReference type="Pfam" id="PF16327">
    <property type="entry name" value="CcmF_C"/>
    <property type="match status" value="1"/>
</dbReference>
<dbReference type="RefSeq" id="WP_133587039.1">
    <property type="nucleotide sequence ID" value="NZ_CP037953.1"/>
</dbReference>
<evidence type="ECO:0000256" key="6">
    <source>
        <dbReference type="ARBA" id="ARBA00022748"/>
    </source>
</evidence>
<feature type="domain" description="Cytochrome c-type biogenesis protein CcmF C-terminal" evidence="12">
    <location>
        <begin position="316"/>
        <end position="637"/>
    </location>
</feature>
<dbReference type="Pfam" id="PF01578">
    <property type="entry name" value="Cytochrom_C_asm"/>
    <property type="match status" value="1"/>
</dbReference>
<dbReference type="PRINTS" id="PR01411">
    <property type="entry name" value="CCMFBIOGNSIS"/>
</dbReference>
<keyword evidence="6" id="KW-0201">Cytochrome c-type biogenesis</keyword>
<evidence type="ECO:0000259" key="12">
    <source>
        <dbReference type="Pfam" id="PF16327"/>
    </source>
</evidence>
<comment type="caution">
    <text evidence="13">The sequence shown here is derived from an EMBL/GenBank/DDBJ whole genome shotgun (WGS) entry which is preliminary data.</text>
</comment>
<feature type="transmembrane region" description="Helical" evidence="10">
    <location>
        <begin position="424"/>
        <end position="444"/>
    </location>
</feature>
<dbReference type="GO" id="GO:0020037">
    <property type="term" value="F:heme binding"/>
    <property type="evidence" value="ECO:0007669"/>
    <property type="project" value="InterPro"/>
</dbReference>
<dbReference type="PRINTS" id="PR01410">
    <property type="entry name" value="CCBIOGENESIS"/>
</dbReference>
<dbReference type="InterPro" id="IPR002541">
    <property type="entry name" value="Cyt_c_assembly"/>
</dbReference>
<dbReference type="AlphaFoldDB" id="A0A4V3D8C1"/>
<dbReference type="GO" id="GO:0017004">
    <property type="term" value="P:cytochrome complex assembly"/>
    <property type="evidence" value="ECO:0007669"/>
    <property type="project" value="UniProtKB-KW"/>
</dbReference>
<feature type="transmembrane region" description="Helical" evidence="10">
    <location>
        <begin position="208"/>
        <end position="230"/>
    </location>
</feature>
<feature type="transmembrane region" description="Helical" evidence="10">
    <location>
        <begin position="250"/>
        <end position="267"/>
    </location>
</feature>
<evidence type="ECO:0000256" key="2">
    <source>
        <dbReference type="ARBA" id="ARBA00009186"/>
    </source>
</evidence>
<evidence type="ECO:0000256" key="7">
    <source>
        <dbReference type="ARBA" id="ARBA00022989"/>
    </source>
</evidence>
<proteinExistence type="inferred from homology"/>
<feature type="transmembrane region" description="Helical" evidence="10">
    <location>
        <begin position="313"/>
        <end position="332"/>
    </location>
</feature>
<feature type="transmembrane region" description="Helical" evidence="10">
    <location>
        <begin position="6"/>
        <end position="24"/>
    </location>
</feature>
<feature type="transmembrane region" description="Helical" evidence="10">
    <location>
        <begin position="121"/>
        <end position="142"/>
    </location>
</feature>
<dbReference type="InterPro" id="IPR003568">
    <property type="entry name" value="Cyt_c_biogenesis_CcmF"/>
</dbReference>
<evidence type="ECO:0000313" key="14">
    <source>
        <dbReference type="Proteomes" id="UP000295375"/>
    </source>
</evidence>
<feature type="transmembrane region" description="Helical" evidence="10">
    <location>
        <begin position="274"/>
        <end position="293"/>
    </location>
</feature>
<feature type="transmembrane region" description="Helical" evidence="10">
    <location>
        <begin position="450"/>
        <end position="470"/>
    </location>
</feature>
<feature type="transmembrane region" description="Helical" evidence="10">
    <location>
        <begin position="615"/>
        <end position="633"/>
    </location>
</feature>
<dbReference type="EMBL" id="SNYM01000001">
    <property type="protein sequence ID" value="TDQ51187.1"/>
    <property type="molecule type" value="Genomic_DNA"/>
</dbReference>
<keyword evidence="8 10" id="KW-0472">Membrane</keyword>
<sequence>MIIEFGHFALILALLVALVLAVVPMAGSYTGQRQWMAMAKPASSVLFYLVLISFCCLTWAFIQNDFTVAYVAQNSNSRLPIYYRISAVWGAHEGSLLLWVLILTFWSYLVACRSRHLPLLLSSRVLSILGLISIGFLAFTLFTSNPFERTLPMFPVDGRDLNPLLQDFGLIVHPPMLYMGYVGFSVAFAFAIAALLEGKLDSAWARWARPWTLAAWVFLTAGIALGSWWAYYELGWGGWWFWDPVENASFMPWLVGTALLHSLAVSDKRGNFKAWTVLLSISAFSLSLLGTFLVRSGVLTSVHAFATDPERGLFILIFLLIVIGGSLSLFAAKSSRLTQRADADWYSKDTALLLNNVLLSVTALVVLIGTLQPLVNDALNLGKISVGPPYFDLMFSVFMLPLLVLVGIGPMLRWRKDDWQQHRNVIAAQFIIALGLTALILLLLNKVQTSVVVGLFLALWLLGGLVRDWAQRLKNRPSLVTGIAQLPRAFVGMSLAHLGLAVSLLGIVVTNAFSVERDIRMAPGQTVEVGDYQFKLQRLRELEGPNYHSTRAIIEVRDQGHVVTMLRPEKRTYMASRSTMTEASINPGLTRDLYVALGEPLDGDAWAVRVYYKPFVRWIWFGAVFMVIGGILAGTDRRYRAQVAEQKAKALSGQELGA</sequence>
<gene>
    <name evidence="13" type="ORF">EV696_101157</name>
</gene>
<keyword evidence="5 10" id="KW-0812">Transmembrane</keyword>
<dbReference type="GO" id="GO:0005886">
    <property type="term" value="C:plasma membrane"/>
    <property type="evidence" value="ECO:0007669"/>
    <property type="project" value="UniProtKB-SubCell"/>
</dbReference>
<evidence type="ECO:0000256" key="9">
    <source>
        <dbReference type="ARBA" id="ARBA00037230"/>
    </source>
</evidence>
<dbReference type="InterPro" id="IPR032523">
    <property type="entry name" value="CcmF_C"/>
</dbReference>
<feature type="transmembrane region" description="Helical" evidence="10">
    <location>
        <begin position="353"/>
        <end position="373"/>
    </location>
</feature>
<feature type="transmembrane region" description="Helical" evidence="10">
    <location>
        <begin position="393"/>
        <end position="412"/>
    </location>
</feature>
<evidence type="ECO:0000256" key="4">
    <source>
        <dbReference type="ARBA" id="ARBA00022519"/>
    </source>
</evidence>
<accession>A0A4V3D8C1</accession>
<keyword evidence="7 10" id="KW-1133">Transmembrane helix</keyword>
<dbReference type="InterPro" id="IPR003567">
    <property type="entry name" value="Cyt_c_biogenesis"/>
</dbReference>
<dbReference type="PANTHER" id="PTHR43653">
    <property type="entry name" value="CYTOCHROME C ASSEMBLY PROTEIN-RELATED"/>
    <property type="match status" value="1"/>
</dbReference>
<comment type="function">
    <text evidence="9">Required for the biogenesis of c-type cytochromes. Possible subunit of a heme lyase.</text>
</comment>
<comment type="similarity">
    <text evidence="2">Belongs to the CcmF/CycK/Ccl1/NrfE/CcsA family.</text>
</comment>
<keyword evidence="14" id="KW-1185">Reference proteome</keyword>
<evidence type="ECO:0000256" key="1">
    <source>
        <dbReference type="ARBA" id="ARBA00004429"/>
    </source>
</evidence>
<dbReference type="NCBIfam" id="NF007691">
    <property type="entry name" value="PRK10369.1"/>
    <property type="match status" value="1"/>
</dbReference>
<name>A0A4V3D8C1_9GAMM</name>